<evidence type="ECO:0000313" key="3">
    <source>
        <dbReference type="EMBL" id="GGJ91633.1"/>
    </source>
</evidence>
<feature type="domain" description="AAA" evidence="1">
    <location>
        <begin position="29"/>
        <end position="146"/>
    </location>
</feature>
<dbReference type="EMBL" id="BMMD01000025">
    <property type="protein sequence ID" value="GGJ91633.1"/>
    <property type="molecule type" value="Genomic_DNA"/>
</dbReference>
<reference evidence="3" key="2">
    <citation type="submission" date="2020-09" db="EMBL/GenBank/DDBJ databases">
        <authorList>
            <person name="Sun Q."/>
            <person name="Zhou Y."/>
        </authorList>
    </citation>
    <scope>NUCLEOTIDE SEQUENCE</scope>
    <source>
        <strain evidence="3">CGMCC 1.8984</strain>
    </source>
</reference>
<dbReference type="InterPro" id="IPR041682">
    <property type="entry name" value="AAA_14"/>
</dbReference>
<gene>
    <name evidence="3" type="ORF">GCM10011372_32640</name>
</gene>
<dbReference type="PANTHER" id="PTHR43566">
    <property type="entry name" value="CONSERVED PROTEIN"/>
    <property type="match status" value="1"/>
</dbReference>
<dbReference type="SUPFAM" id="SSF52540">
    <property type="entry name" value="P-loop containing nucleoside triphosphate hydrolases"/>
    <property type="match status" value="1"/>
</dbReference>
<dbReference type="RefSeq" id="WP_229662436.1">
    <property type="nucleotide sequence ID" value="NZ_BAABFW010000050.1"/>
</dbReference>
<reference evidence="3" key="1">
    <citation type="journal article" date="2014" name="Int. J. Syst. Evol. Microbiol.">
        <title>Complete genome sequence of Corynebacterium casei LMG S-19264T (=DSM 44701T), isolated from a smear-ripened cheese.</title>
        <authorList>
            <consortium name="US DOE Joint Genome Institute (JGI-PGF)"/>
            <person name="Walter F."/>
            <person name="Albersmeier A."/>
            <person name="Kalinowski J."/>
            <person name="Ruckert C."/>
        </authorList>
    </citation>
    <scope>NUCLEOTIDE SEQUENCE</scope>
    <source>
        <strain evidence="3">CGMCC 1.8984</strain>
    </source>
</reference>
<dbReference type="Pfam" id="PF13173">
    <property type="entry name" value="AAA_14"/>
    <property type="match status" value="1"/>
</dbReference>
<keyword evidence="4" id="KW-1185">Reference proteome</keyword>
<dbReference type="AlphaFoldDB" id="A0A917UWY7"/>
<dbReference type="InterPro" id="IPR025420">
    <property type="entry name" value="DUF4143"/>
</dbReference>
<evidence type="ECO:0000259" key="2">
    <source>
        <dbReference type="Pfam" id="PF13635"/>
    </source>
</evidence>
<dbReference type="InterPro" id="IPR027417">
    <property type="entry name" value="P-loop_NTPase"/>
</dbReference>
<organism evidence="3 4">
    <name type="scientific">Agromyces bauzanensis</name>
    <dbReference type="NCBI Taxonomy" id="1308924"/>
    <lineage>
        <taxon>Bacteria</taxon>
        <taxon>Bacillati</taxon>
        <taxon>Actinomycetota</taxon>
        <taxon>Actinomycetes</taxon>
        <taxon>Micrococcales</taxon>
        <taxon>Microbacteriaceae</taxon>
        <taxon>Agromyces</taxon>
    </lineage>
</organism>
<evidence type="ECO:0008006" key="5">
    <source>
        <dbReference type="Google" id="ProtNLM"/>
    </source>
</evidence>
<protein>
    <recommendedName>
        <fullName evidence="5">ATP-binding protein</fullName>
    </recommendedName>
</protein>
<feature type="domain" description="DUF4143" evidence="2">
    <location>
        <begin position="209"/>
        <end position="368"/>
    </location>
</feature>
<dbReference type="Pfam" id="PF13635">
    <property type="entry name" value="DUF4143"/>
    <property type="match status" value="1"/>
</dbReference>
<comment type="caution">
    <text evidence="3">The sequence shown here is derived from an EMBL/GenBank/DDBJ whole genome shotgun (WGS) entry which is preliminary data.</text>
</comment>
<evidence type="ECO:0000313" key="4">
    <source>
        <dbReference type="Proteomes" id="UP000636956"/>
    </source>
</evidence>
<name>A0A917UWY7_9MICO</name>
<dbReference type="PANTHER" id="PTHR43566:SF2">
    <property type="entry name" value="DUF4143 DOMAIN-CONTAINING PROTEIN"/>
    <property type="match status" value="1"/>
</dbReference>
<proteinExistence type="predicted"/>
<dbReference type="Proteomes" id="UP000636956">
    <property type="component" value="Unassembled WGS sequence"/>
</dbReference>
<evidence type="ECO:0000259" key="1">
    <source>
        <dbReference type="Pfam" id="PF13173"/>
    </source>
</evidence>
<accession>A0A917UWY7</accession>
<sequence length="422" mass="46304">MAHKLPRSPIGRLLPRHATRAVEDALEDTRVVLVNGARQCGKSTIVAQIGGERGGTWRSLDRAATRQAAEFDPTSFVREDELLIIDEVQRVPELLLAIKEVVDADPRPGRFLLTGSARVLGLRGVPDALPGRMETIELWPLSQGEIEGRPDGFVDAVFEQGPGLRHQSDELRSGYIDRIVRGGFPEAVAREGRRREAFFDNYVADIVNREVMQLSEIERGHEMRSLIRLLAARSGQLLVPGALAGLLGLPQTTVSRYLGLLEEVFLIKRIPAWSRNLSGRAVSTAKVAMVDSGIAANLIGQDAASLRRLESPLGGLVEAFVAMEMARQLTWSRTRAELSHYRTKDQVEVDIVLEDRRGRVVAIDVKASATVRPDDFKGINHLAARLGGDLLAGIVLYAGTETLPFGEKNRALPISTLWELGS</sequence>